<proteinExistence type="predicted"/>
<gene>
    <name evidence="2" type="ORF">CHR60_08255</name>
</gene>
<dbReference type="GO" id="GO:0016747">
    <property type="term" value="F:acyltransferase activity, transferring groups other than amino-acyl groups"/>
    <property type="evidence" value="ECO:0007669"/>
    <property type="project" value="InterPro"/>
</dbReference>
<organism evidence="2 3">
    <name type="scientific">Faecalibacterium prausnitzii</name>
    <dbReference type="NCBI Taxonomy" id="853"/>
    <lineage>
        <taxon>Bacteria</taxon>
        <taxon>Bacillati</taxon>
        <taxon>Bacillota</taxon>
        <taxon>Clostridia</taxon>
        <taxon>Eubacteriales</taxon>
        <taxon>Oscillospiraceae</taxon>
        <taxon>Faecalibacterium</taxon>
    </lineage>
</organism>
<dbReference type="Gene3D" id="3.40.630.30">
    <property type="match status" value="1"/>
</dbReference>
<dbReference type="InterPro" id="IPR016181">
    <property type="entry name" value="Acyl_CoA_acyltransferase"/>
</dbReference>
<evidence type="ECO:0000313" key="3">
    <source>
        <dbReference type="Proteomes" id="UP000220904"/>
    </source>
</evidence>
<evidence type="ECO:0000313" key="2">
    <source>
        <dbReference type="EMBL" id="PDX86714.1"/>
    </source>
</evidence>
<sequence>MEKQGRETIPITPSLRLVPYYPAYETTLPWYQDAELCHQVDNQERVYDLSILKNMYEYLNAHGDLFYIEYEGTLCGDVCLQTSGEIAIVICKAYQNRHIGRAVVGKILELAREKGYPECFAEIYSFNAQSQAMFRSIGFVQKDAEMFVYPLR</sequence>
<evidence type="ECO:0000259" key="1">
    <source>
        <dbReference type="PROSITE" id="PS51186"/>
    </source>
</evidence>
<name>A0A2A7B5N2_9FIRM</name>
<protein>
    <submittedName>
        <fullName evidence="2">GNAT family N-acetyltransferase</fullName>
    </submittedName>
</protein>
<dbReference type="RefSeq" id="WP_097792574.1">
    <property type="nucleotide sequence ID" value="NZ_NOUV01000014.1"/>
</dbReference>
<accession>A0A2A7B5N2</accession>
<feature type="domain" description="N-acetyltransferase" evidence="1">
    <location>
        <begin position="18"/>
        <end position="152"/>
    </location>
</feature>
<dbReference type="AlphaFoldDB" id="A0A2A7B5N2"/>
<dbReference type="Proteomes" id="UP000220904">
    <property type="component" value="Unassembled WGS sequence"/>
</dbReference>
<dbReference type="OrthoDB" id="95248at2"/>
<dbReference type="InterPro" id="IPR000182">
    <property type="entry name" value="GNAT_dom"/>
</dbReference>
<keyword evidence="2" id="KW-0808">Transferase</keyword>
<dbReference type="Pfam" id="PF00583">
    <property type="entry name" value="Acetyltransf_1"/>
    <property type="match status" value="1"/>
</dbReference>
<dbReference type="EMBL" id="NOUV01000014">
    <property type="protein sequence ID" value="PDX86714.1"/>
    <property type="molecule type" value="Genomic_DNA"/>
</dbReference>
<dbReference type="CDD" id="cd04301">
    <property type="entry name" value="NAT_SF"/>
    <property type="match status" value="1"/>
</dbReference>
<reference evidence="2 3" key="1">
    <citation type="journal article" date="2017" name="Front. Microbiol.">
        <title>New Insights into the Diversity of the Genus Faecalibacterium.</title>
        <authorList>
            <person name="Benevides L."/>
            <person name="Burman S."/>
            <person name="Martin R."/>
            <person name="Robert V."/>
            <person name="Thomas M."/>
            <person name="Miquel S."/>
            <person name="Chain F."/>
            <person name="Sokol H."/>
            <person name="Bermudez-Humaran L.G."/>
            <person name="Morrison M."/>
            <person name="Langella P."/>
            <person name="Azevedo V.A."/>
            <person name="Chatel J.M."/>
            <person name="Soares S."/>
        </authorList>
    </citation>
    <scope>NUCLEOTIDE SEQUENCE [LARGE SCALE GENOMIC DNA]</scope>
    <source>
        <strain evidence="2 3">AHMP21</strain>
    </source>
</reference>
<dbReference type="PROSITE" id="PS51186">
    <property type="entry name" value="GNAT"/>
    <property type="match status" value="1"/>
</dbReference>
<dbReference type="SUPFAM" id="SSF55729">
    <property type="entry name" value="Acyl-CoA N-acyltransferases (Nat)"/>
    <property type="match status" value="1"/>
</dbReference>
<comment type="caution">
    <text evidence="2">The sequence shown here is derived from an EMBL/GenBank/DDBJ whole genome shotgun (WGS) entry which is preliminary data.</text>
</comment>